<gene>
    <name evidence="2" type="ORF">SMRZ_LOCUS19085</name>
</gene>
<feature type="compositionally biased region" description="Gly residues" evidence="1">
    <location>
        <begin position="249"/>
        <end position="258"/>
    </location>
</feature>
<organism evidence="2 3">
    <name type="scientific">Schistosoma margrebowiei</name>
    <dbReference type="NCBI Taxonomy" id="48269"/>
    <lineage>
        <taxon>Eukaryota</taxon>
        <taxon>Metazoa</taxon>
        <taxon>Spiralia</taxon>
        <taxon>Lophotrochozoa</taxon>
        <taxon>Platyhelminthes</taxon>
        <taxon>Trematoda</taxon>
        <taxon>Digenea</taxon>
        <taxon>Strigeidida</taxon>
        <taxon>Schistosomatoidea</taxon>
        <taxon>Schistosomatidae</taxon>
        <taxon>Schistosoma</taxon>
    </lineage>
</organism>
<dbReference type="EMBL" id="UZAI01017853">
    <property type="protein sequence ID" value="VDP30369.1"/>
    <property type="molecule type" value="Genomic_DNA"/>
</dbReference>
<evidence type="ECO:0000313" key="2">
    <source>
        <dbReference type="EMBL" id="VDP30369.1"/>
    </source>
</evidence>
<reference evidence="2 3" key="1">
    <citation type="submission" date="2018-11" db="EMBL/GenBank/DDBJ databases">
        <authorList>
            <consortium name="Pathogen Informatics"/>
        </authorList>
    </citation>
    <scope>NUCLEOTIDE SEQUENCE [LARGE SCALE GENOMIC DNA]</scope>
    <source>
        <strain evidence="2 3">Zambia</strain>
    </source>
</reference>
<dbReference type="PANTHER" id="PTHR24637">
    <property type="entry name" value="COLLAGEN"/>
    <property type="match status" value="1"/>
</dbReference>
<dbReference type="InterPro" id="IPR008160">
    <property type="entry name" value="Collagen"/>
</dbReference>
<evidence type="ECO:0000256" key="1">
    <source>
        <dbReference type="SAM" id="MobiDB-lite"/>
    </source>
</evidence>
<dbReference type="PANTHER" id="PTHR24637:SF388">
    <property type="entry name" value="NEMATODE CUTICLE COLLAGEN N-TERMINAL DOMAIN-CONTAINING PROTEIN"/>
    <property type="match status" value="1"/>
</dbReference>
<dbReference type="STRING" id="48269.A0A183MSR0"/>
<keyword evidence="3" id="KW-1185">Reference proteome</keyword>
<proteinExistence type="predicted"/>
<evidence type="ECO:0000313" key="3">
    <source>
        <dbReference type="Proteomes" id="UP000277204"/>
    </source>
</evidence>
<dbReference type="AlphaFoldDB" id="A0A183MSR0"/>
<sequence>MAIRHITGGKTEGPDDIPAEALRQDIGHLPDDVRAHGPLDSFSAFTFESYMRQIKDSVRSGFAVAKQAAQRYAERMSFSDRLRISGLTNTTPIGADDVSTKQSNERERPHQFDCGLSQQFPLSSEEELQMLDTVALTHRLLSSSLNEKDLDKLYDIATQGYFHDIRDKMMKRIRRKQDQGAQGELGMAGSPGSPGLDGQSVLSGSPGEPGASGVQGLSGPPGPLGRPGLDGASDARSENGAHGMSGVPGIKGGSGPIGSVGLPGASGTPGHAGPIGPSEIVGPRGPTVSRKK</sequence>
<dbReference type="Proteomes" id="UP000277204">
    <property type="component" value="Unassembled WGS sequence"/>
</dbReference>
<name>A0A183MSR0_9TREM</name>
<protein>
    <submittedName>
        <fullName evidence="2">Uncharacterized protein</fullName>
    </submittedName>
</protein>
<feature type="region of interest" description="Disordered" evidence="1">
    <location>
        <begin position="173"/>
        <end position="292"/>
    </location>
</feature>
<dbReference type="Pfam" id="PF01391">
    <property type="entry name" value="Collagen"/>
    <property type="match status" value="1"/>
</dbReference>
<accession>A0A183MSR0</accession>